<feature type="compositionally biased region" description="Basic and acidic residues" evidence="10">
    <location>
        <begin position="719"/>
        <end position="739"/>
    </location>
</feature>
<comment type="subcellular location">
    <subcellularLocation>
        <location evidence="1">Nucleus</location>
    </subcellularLocation>
</comment>
<dbReference type="PANTHER" id="PTHR45884:SF2">
    <property type="entry name" value="N-ACETYLTRANSFERASE ECO"/>
    <property type="match status" value="1"/>
</dbReference>
<accession>A0AAW1IZK3</accession>
<dbReference type="PANTHER" id="PTHR45884">
    <property type="entry name" value="N-ACETYLTRANSFERASE ECO"/>
    <property type="match status" value="1"/>
</dbReference>
<evidence type="ECO:0000256" key="2">
    <source>
        <dbReference type="ARBA" id="ARBA00005816"/>
    </source>
</evidence>
<comment type="similarity">
    <text evidence="2">Belongs to the acetyltransferase family. ECO subfamily.</text>
</comment>
<comment type="caution">
    <text evidence="13">The sequence shown here is derived from an EMBL/GenBank/DDBJ whole genome shotgun (WGS) entry which is preliminary data.</text>
</comment>
<dbReference type="GO" id="GO:0000785">
    <property type="term" value="C:chromatin"/>
    <property type="evidence" value="ECO:0007669"/>
    <property type="project" value="TreeGrafter"/>
</dbReference>
<evidence type="ECO:0000256" key="6">
    <source>
        <dbReference type="ARBA" id="ARBA00022833"/>
    </source>
</evidence>
<dbReference type="GO" id="GO:0007064">
    <property type="term" value="P:mitotic sister chromatid cohesion"/>
    <property type="evidence" value="ECO:0007669"/>
    <property type="project" value="TreeGrafter"/>
</dbReference>
<dbReference type="GO" id="GO:0008270">
    <property type="term" value="F:zinc ion binding"/>
    <property type="evidence" value="ECO:0007669"/>
    <property type="project" value="UniProtKB-KW"/>
</dbReference>
<evidence type="ECO:0000313" key="13">
    <source>
        <dbReference type="EMBL" id="KAK9695851.1"/>
    </source>
</evidence>
<evidence type="ECO:0000256" key="9">
    <source>
        <dbReference type="ARBA" id="ARBA00023315"/>
    </source>
</evidence>
<dbReference type="Pfam" id="PF13878">
    <property type="entry name" value="zf-C2H2_3"/>
    <property type="match status" value="1"/>
</dbReference>
<organism evidence="13 14">
    <name type="scientific">Popillia japonica</name>
    <name type="common">Japanese beetle</name>
    <dbReference type="NCBI Taxonomy" id="7064"/>
    <lineage>
        <taxon>Eukaryota</taxon>
        <taxon>Metazoa</taxon>
        <taxon>Ecdysozoa</taxon>
        <taxon>Arthropoda</taxon>
        <taxon>Hexapoda</taxon>
        <taxon>Insecta</taxon>
        <taxon>Pterygota</taxon>
        <taxon>Neoptera</taxon>
        <taxon>Endopterygota</taxon>
        <taxon>Coleoptera</taxon>
        <taxon>Polyphaga</taxon>
        <taxon>Scarabaeiformia</taxon>
        <taxon>Scarabaeidae</taxon>
        <taxon>Rutelinae</taxon>
        <taxon>Popillia</taxon>
    </lineage>
</organism>
<reference evidence="13 14" key="1">
    <citation type="journal article" date="2024" name="BMC Genomics">
        <title>De novo assembly and annotation of Popillia japonica's genome with initial clues to its potential as an invasive pest.</title>
        <authorList>
            <person name="Cucini C."/>
            <person name="Boschi S."/>
            <person name="Funari R."/>
            <person name="Cardaioli E."/>
            <person name="Iannotti N."/>
            <person name="Marturano G."/>
            <person name="Paoli F."/>
            <person name="Bruttini M."/>
            <person name="Carapelli A."/>
            <person name="Frati F."/>
            <person name="Nardi F."/>
        </authorList>
    </citation>
    <scope>NUCLEOTIDE SEQUENCE [LARGE SCALE GENOMIC DNA]</scope>
    <source>
        <strain evidence="13">DMR45628</strain>
    </source>
</reference>
<evidence type="ECO:0000256" key="3">
    <source>
        <dbReference type="ARBA" id="ARBA00022679"/>
    </source>
</evidence>
<keyword evidence="7" id="KW-0539">Nucleus</keyword>
<dbReference type="SUPFAM" id="SSF55729">
    <property type="entry name" value="Acyl-CoA N-acyltransferases (Nat)"/>
    <property type="match status" value="1"/>
</dbReference>
<keyword evidence="3" id="KW-0808">Transferase</keyword>
<feature type="compositionally biased region" description="Polar residues" evidence="10">
    <location>
        <begin position="740"/>
        <end position="753"/>
    </location>
</feature>
<feature type="domain" description="N-acetyltransferase ESCO acetyl-transferase" evidence="12">
    <location>
        <begin position="632"/>
        <end position="682"/>
    </location>
</feature>
<name>A0AAW1IZK3_POPJA</name>
<evidence type="ECO:0000256" key="10">
    <source>
        <dbReference type="SAM" id="MobiDB-lite"/>
    </source>
</evidence>
<dbReference type="InterPro" id="IPR028005">
    <property type="entry name" value="AcTrfase_ESCO_Znf_dom"/>
</dbReference>
<gene>
    <name evidence="13" type="ORF">QE152_g32312</name>
</gene>
<evidence type="ECO:0000256" key="5">
    <source>
        <dbReference type="ARBA" id="ARBA00022771"/>
    </source>
</evidence>
<dbReference type="InterPro" id="IPR016181">
    <property type="entry name" value="Acyl_CoA_acyltransferase"/>
</dbReference>
<evidence type="ECO:0000256" key="4">
    <source>
        <dbReference type="ARBA" id="ARBA00022723"/>
    </source>
</evidence>
<keyword evidence="5 13" id="KW-0863">Zinc-finger</keyword>
<feature type="region of interest" description="Disordered" evidence="10">
    <location>
        <begin position="680"/>
        <end position="759"/>
    </location>
</feature>
<feature type="domain" description="N-acetyltransferase ESCO zinc-finger" evidence="11">
    <location>
        <begin position="491"/>
        <end position="529"/>
    </location>
</feature>
<dbReference type="InterPro" id="IPR028009">
    <property type="entry name" value="ESCO_Acetyltransf_dom"/>
</dbReference>
<evidence type="ECO:0000313" key="14">
    <source>
        <dbReference type="Proteomes" id="UP001458880"/>
    </source>
</evidence>
<keyword evidence="9" id="KW-0012">Acyltransferase</keyword>
<evidence type="ECO:0000259" key="12">
    <source>
        <dbReference type="Pfam" id="PF13880"/>
    </source>
</evidence>
<evidence type="ECO:0000256" key="7">
    <source>
        <dbReference type="ARBA" id="ARBA00023242"/>
    </source>
</evidence>
<dbReference type="GO" id="GO:0061733">
    <property type="term" value="F:protein-lysine-acetyltransferase activity"/>
    <property type="evidence" value="ECO:0007669"/>
    <property type="project" value="TreeGrafter"/>
</dbReference>
<dbReference type="Pfam" id="PF13880">
    <property type="entry name" value="Acetyltransf_13"/>
    <property type="match status" value="1"/>
</dbReference>
<evidence type="ECO:0000256" key="1">
    <source>
        <dbReference type="ARBA" id="ARBA00004123"/>
    </source>
</evidence>
<evidence type="ECO:0000259" key="11">
    <source>
        <dbReference type="Pfam" id="PF13878"/>
    </source>
</evidence>
<keyword evidence="8" id="KW-0131">Cell cycle</keyword>
<dbReference type="EMBL" id="JASPKY010000469">
    <property type="protein sequence ID" value="KAK9695851.1"/>
    <property type="molecule type" value="Genomic_DNA"/>
</dbReference>
<sequence length="759" mass="85460">MSPLSDTNSSPPEHISDKVCGNDGIHNFKEYFTAFRNNINNYVIIDKDTKADDGIETPNHKCVASSSPLTLEINSPSVVADKTDVSSLIESPTSNLKTPHDTSTSTVKIPKLIRKHNGDSLHDIETGKHNFSPTDSPSKAPKLDNSFCKMSKVRTALFPEISLPARNFYPKLNDKIVEKPSKQFNCNEKKSKLRAAPMYLCSRKSTRNRSGQINAGVRHKIRKPKQKNPVKITLKKAAMNVVESAHLIDYIKEMNNLTQVKPKMIMTINNDKASNKSVEVAGGNKGSSTDMNKKFFKSNSKIAIDTSDFVNDIEPDLIVPCIDTIFDTLDTEDEDLTLPKYSSNNLNSSESNQIVLKTSKRISDSDNSILFHYPHDQSKLKTYKERKRKLEDKENDSAEVLLSPTSQMCDMTSGLAINSPKRAKLNITRIIDKPRETNVNIFNKLSSTSEMEKQKLFPIFYPAHNPPTKESSKMNAKPVGAKKWKHLPEGQMLLDAGQKKFGFTHCLECDIIYHIGDPNEERMHENYHNAKHILSFKGWKNENVVGNLLDARIIKISPGDSKLWWKKIKELVDVVNRDLGYFEMELNVDYSVVFLYIKNRTIAGCLIAEPKTEAYKILSSFEDIDVCSRETYPIKCGISRIWVSQNNRRNGIATALLDCVRSNFSYGYILKRDEMALSSPTELDGATRQSSTNKNDNPEDDEDDPSLTENTIGRNIHSASEKLQRTPKKDANRTKEQSAERSLTTAIQKNKSTGARAEA</sequence>
<keyword evidence="6" id="KW-0862">Zinc</keyword>
<dbReference type="Proteomes" id="UP001458880">
    <property type="component" value="Unassembled WGS sequence"/>
</dbReference>
<protein>
    <submittedName>
        <fullName evidence="13">Zinc-finger of acetyl-transferase ESCO</fullName>
    </submittedName>
</protein>
<keyword evidence="4" id="KW-0479">Metal-binding</keyword>
<dbReference type="AlphaFoldDB" id="A0AAW1IZK3"/>
<dbReference type="GO" id="GO:0005634">
    <property type="term" value="C:nucleus"/>
    <property type="evidence" value="ECO:0007669"/>
    <property type="project" value="UniProtKB-SubCell"/>
</dbReference>
<evidence type="ECO:0000256" key="8">
    <source>
        <dbReference type="ARBA" id="ARBA00023306"/>
    </source>
</evidence>
<proteinExistence type="inferred from homology"/>
<keyword evidence="14" id="KW-1185">Reference proteome</keyword>